<evidence type="ECO:0000313" key="1">
    <source>
        <dbReference type="EMBL" id="MPM56894.1"/>
    </source>
</evidence>
<comment type="caution">
    <text evidence="1">The sequence shown here is derived from an EMBL/GenBank/DDBJ whole genome shotgun (WGS) entry which is preliminary data.</text>
</comment>
<name>A0A645B593_9ZZZZ</name>
<protein>
    <submittedName>
        <fullName evidence="1">Uncharacterized protein</fullName>
    </submittedName>
</protein>
<proteinExistence type="predicted"/>
<dbReference type="EMBL" id="VSSQ01015989">
    <property type="protein sequence ID" value="MPM56894.1"/>
    <property type="molecule type" value="Genomic_DNA"/>
</dbReference>
<organism evidence="1">
    <name type="scientific">bioreactor metagenome</name>
    <dbReference type="NCBI Taxonomy" id="1076179"/>
    <lineage>
        <taxon>unclassified sequences</taxon>
        <taxon>metagenomes</taxon>
        <taxon>ecological metagenomes</taxon>
    </lineage>
</organism>
<accession>A0A645B593</accession>
<gene>
    <name evidence="1" type="ORF">SDC9_103711</name>
</gene>
<sequence>MLQKGWFAAVLCVALVLLASALGVLAARMNGLQEQLSESDARLGEACEQLDGRIDGLEQTEKEPVLSYSAELGGMDLQRRRVTIHVALTTDRDIREEHPWLVVNGFGPAGKFDWTDMPFSSGPDGTGYSADFELPMDAAALELVLRTDGGERVLQTCSSVADLLPGRLLNCMGEVLYNAERGQFYQAEWSAELPTPDADEAAFRLYKNGKLLAETPCKPALPRDAGGGGSQTFLYWDTADGQGRPVEPGDEMELHFSCADEYGVGYEYPVGRWQITDTYAVASWPQAASPTLTWPKK</sequence>
<dbReference type="AlphaFoldDB" id="A0A645B593"/>
<reference evidence="1" key="1">
    <citation type="submission" date="2019-08" db="EMBL/GenBank/DDBJ databases">
        <authorList>
            <person name="Kucharzyk K."/>
            <person name="Murdoch R.W."/>
            <person name="Higgins S."/>
            <person name="Loffler F."/>
        </authorList>
    </citation>
    <scope>NUCLEOTIDE SEQUENCE</scope>
</reference>